<dbReference type="PANTHER" id="PTHR43415">
    <property type="entry name" value="SPERMIDINE N(1)-ACETYLTRANSFERASE"/>
    <property type="match status" value="1"/>
</dbReference>
<keyword evidence="2" id="KW-0808">Transferase</keyword>
<organism evidence="2 3">
    <name type="scientific">Gracilibacillus orientalis</name>
    <dbReference type="NCBI Taxonomy" id="334253"/>
    <lineage>
        <taxon>Bacteria</taxon>
        <taxon>Bacillati</taxon>
        <taxon>Bacillota</taxon>
        <taxon>Bacilli</taxon>
        <taxon>Bacillales</taxon>
        <taxon>Bacillaceae</taxon>
        <taxon>Gracilibacillus</taxon>
    </lineage>
</organism>
<name>A0A1I4MTC6_9BACI</name>
<dbReference type="GO" id="GO:0016747">
    <property type="term" value="F:acyltransferase activity, transferring groups other than amino-acyl groups"/>
    <property type="evidence" value="ECO:0007669"/>
    <property type="project" value="InterPro"/>
</dbReference>
<dbReference type="EMBL" id="FOTR01000007">
    <property type="protein sequence ID" value="SFM06554.1"/>
    <property type="molecule type" value="Genomic_DNA"/>
</dbReference>
<dbReference type="Pfam" id="PF13302">
    <property type="entry name" value="Acetyltransf_3"/>
    <property type="match status" value="1"/>
</dbReference>
<feature type="domain" description="N-acetyltransferase" evidence="1">
    <location>
        <begin position="4"/>
        <end position="159"/>
    </location>
</feature>
<keyword evidence="3" id="KW-1185">Reference proteome</keyword>
<protein>
    <submittedName>
        <fullName evidence="2">UDP-4-amino-4,6-dideoxy-N-acetyl-beta-L-altrosamine N-acetyltransferase</fullName>
    </submittedName>
</protein>
<dbReference type="InterPro" id="IPR016181">
    <property type="entry name" value="Acyl_CoA_acyltransferase"/>
</dbReference>
<dbReference type="NCBIfam" id="TIGR03585">
    <property type="entry name" value="PseH"/>
    <property type="match status" value="1"/>
</dbReference>
<dbReference type="STRING" id="334253.SAMN04487943_10784"/>
<dbReference type="OrthoDB" id="9795206at2"/>
<evidence type="ECO:0000259" key="1">
    <source>
        <dbReference type="PROSITE" id="PS51186"/>
    </source>
</evidence>
<reference evidence="3" key="1">
    <citation type="submission" date="2016-10" db="EMBL/GenBank/DDBJ databases">
        <authorList>
            <person name="Varghese N."/>
            <person name="Submissions S."/>
        </authorList>
    </citation>
    <scope>NUCLEOTIDE SEQUENCE [LARGE SCALE GENOMIC DNA]</scope>
    <source>
        <strain evidence="3">CGMCC 1.4250</strain>
    </source>
</reference>
<dbReference type="SUPFAM" id="SSF55729">
    <property type="entry name" value="Acyl-CoA N-acyltransferases (Nat)"/>
    <property type="match status" value="1"/>
</dbReference>
<proteinExistence type="predicted"/>
<dbReference type="Proteomes" id="UP000198565">
    <property type="component" value="Unassembled WGS sequence"/>
</dbReference>
<dbReference type="RefSeq" id="WP_091484165.1">
    <property type="nucleotide sequence ID" value="NZ_FOTR01000007.1"/>
</dbReference>
<dbReference type="PROSITE" id="PS51186">
    <property type="entry name" value="GNAT"/>
    <property type="match status" value="1"/>
</dbReference>
<accession>A0A1I4MTC6</accession>
<evidence type="ECO:0000313" key="2">
    <source>
        <dbReference type="EMBL" id="SFM06554.1"/>
    </source>
</evidence>
<dbReference type="AlphaFoldDB" id="A0A1I4MTC6"/>
<dbReference type="InterPro" id="IPR020036">
    <property type="entry name" value="PseH"/>
</dbReference>
<evidence type="ECO:0000313" key="3">
    <source>
        <dbReference type="Proteomes" id="UP000198565"/>
    </source>
</evidence>
<dbReference type="PANTHER" id="PTHR43415:SF3">
    <property type="entry name" value="GNAT-FAMILY ACETYLTRANSFERASE"/>
    <property type="match status" value="1"/>
</dbReference>
<dbReference type="InterPro" id="IPR000182">
    <property type="entry name" value="GNAT_dom"/>
</dbReference>
<gene>
    <name evidence="2" type="ORF">SAMN04487943_10784</name>
</gene>
<dbReference type="Gene3D" id="3.40.630.30">
    <property type="match status" value="1"/>
</dbReference>
<sequence>MANCFLRKIEEKDLKQVLSWRNSTPIKQYMYTNKDITWQEHLNWYENVSTAPDHDVFIYVQHDQPIGVVQFFDKQKRHQRCFWGFYIGELNAPKGSGTKMATLALHHIFDQGIRKVCAEVMETNHASLHFHQKLGFKVEGTLHQHIVKEDHFYDVTTMALFKEDWIGGRL</sequence>